<evidence type="ECO:0000256" key="1">
    <source>
        <dbReference type="SAM" id="Coils"/>
    </source>
</evidence>
<keyword evidence="4" id="KW-1185">Reference proteome</keyword>
<keyword evidence="2" id="KW-0472">Membrane</keyword>
<feature type="coiled-coil region" evidence="1">
    <location>
        <begin position="35"/>
        <end position="62"/>
    </location>
</feature>
<evidence type="ECO:0000313" key="4">
    <source>
        <dbReference type="Proteomes" id="UP000826651"/>
    </source>
</evidence>
<dbReference type="Proteomes" id="UP000826651">
    <property type="component" value="Unassembled WGS sequence"/>
</dbReference>
<keyword evidence="1" id="KW-0175">Coiled coil</keyword>
<proteinExistence type="predicted"/>
<sequence>MEPSTWIAIASAVVALVALFFTAIAASAAKRQADAAVAQTEVQRAQADAAIAQTQLQQELARQSQQPYVWADILPDMQQGTTLQLVVGNAGPTLATNVRVTVDRPLPSVGRTAEWVTRVQERLADGIKSLSPGRTIHWALGTGPELLKDDGSQTYHIVVEADGPSGPLDRVEHDVDVSDWREARDAPDGSLHHVRGSIKDLNKTVDELGKKLLAR</sequence>
<accession>A0ABS7S9P6</accession>
<feature type="transmembrane region" description="Helical" evidence="2">
    <location>
        <begin position="6"/>
        <end position="26"/>
    </location>
</feature>
<name>A0ABS7S9P6_9MICO</name>
<comment type="caution">
    <text evidence="3">The sequence shown here is derived from an EMBL/GenBank/DDBJ whole genome shotgun (WGS) entry which is preliminary data.</text>
</comment>
<gene>
    <name evidence="3" type="ORF">KCQ71_07375</name>
</gene>
<organism evidence="3 4">
    <name type="scientific">Occultella gossypii</name>
    <dbReference type="NCBI Taxonomy" id="2800820"/>
    <lineage>
        <taxon>Bacteria</taxon>
        <taxon>Bacillati</taxon>
        <taxon>Actinomycetota</taxon>
        <taxon>Actinomycetes</taxon>
        <taxon>Micrococcales</taxon>
        <taxon>Ruaniaceae</taxon>
        <taxon>Occultella</taxon>
    </lineage>
</organism>
<evidence type="ECO:0000256" key="2">
    <source>
        <dbReference type="SAM" id="Phobius"/>
    </source>
</evidence>
<keyword evidence="2" id="KW-1133">Transmembrane helix</keyword>
<keyword evidence="2" id="KW-0812">Transmembrane</keyword>
<dbReference type="EMBL" id="JAGSHT010000007">
    <property type="protein sequence ID" value="MBZ2195968.1"/>
    <property type="molecule type" value="Genomic_DNA"/>
</dbReference>
<evidence type="ECO:0000313" key="3">
    <source>
        <dbReference type="EMBL" id="MBZ2195968.1"/>
    </source>
</evidence>
<protein>
    <submittedName>
        <fullName evidence="3">Uncharacterized protein</fullName>
    </submittedName>
</protein>
<dbReference type="RefSeq" id="WP_223404396.1">
    <property type="nucleotide sequence ID" value="NZ_JAGSHT010000007.1"/>
</dbReference>
<reference evidence="3 4" key="1">
    <citation type="submission" date="2021-04" db="EMBL/GenBank/DDBJ databases">
        <title>Ruania sp. nov., isolated from sandy soil of mangrove forest.</title>
        <authorList>
            <person name="Ge X."/>
            <person name="Huang R."/>
            <person name="Liu W."/>
        </authorList>
    </citation>
    <scope>NUCLEOTIDE SEQUENCE [LARGE SCALE GENOMIC DNA]</scope>
    <source>
        <strain evidence="3 4">N2-46</strain>
    </source>
</reference>